<dbReference type="PROSITE" id="PS50297">
    <property type="entry name" value="ANK_REP_REGION"/>
    <property type="match status" value="2"/>
</dbReference>
<dbReference type="eggNOG" id="KOG0504">
    <property type="taxonomic scope" value="Eukaryota"/>
</dbReference>
<dbReference type="Proteomes" id="UP000002035">
    <property type="component" value="Unassembled WGS sequence"/>
</dbReference>
<keyword evidence="1" id="KW-0677">Repeat</keyword>
<dbReference type="SUPFAM" id="SSF51695">
    <property type="entry name" value="PLC-like phosphodiesterases"/>
    <property type="match status" value="1"/>
</dbReference>
<dbReference type="GeneID" id="9222367"/>
<dbReference type="Gene3D" id="3.20.20.190">
    <property type="entry name" value="Phosphatidylinositol (PI) phosphodiesterase"/>
    <property type="match status" value="1"/>
</dbReference>
<dbReference type="PROSITE" id="PS51704">
    <property type="entry name" value="GP_PDE"/>
    <property type="match status" value="1"/>
</dbReference>
<dbReference type="PROSITE" id="PS51382">
    <property type="entry name" value="SPX"/>
    <property type="match status" value="1"/>
</dbReference>
<keyword evidence="3 4" id="KW-0040">ANK repeat</keyword>
<dbReference type="GO" id="GO:0047389">
    <property type="term" value="F:glycerophosphocholine phosphodiesterase activity"/>
    <property type="evidence" value="ECO:0007669"/>
    <property type="project" value="TreeGrafter"/>
</dbReference>
<evidence type="ECO:0000313" key="8">
    <source>
        <dbReference type="EMBL" id="EEQ33737.1"/>
    </source>
</evidence>
<evidence type="ECO:0000259" key="6">
    <source>
        <dbReference type="PROSITE" id="PS51382"/>
    </source>
</evidence>
<feature type="domain" description="GP-PDE" evidence="7">
    <location>
        <begin position="723"/>
        <end position="1032"/>
    </location>
</feature>
<evidence type="ECO:0000256" key="4">
    <source>
        <dbReference type="PROSITE-ProRule" id="PRU00023"/>
    </source>
</evidence>
<dbReference type="InterPro" id="IPR030395">
    <property type="entry name" value="GP_PDE_dom"/>
</dbReference>
<dbReference type="HOGENOM" id="CLU_005444_0_0_1"/>
<dbReference type="PROSITE" id="PS50088">
    <property type="entry name" value="ANK_REPEAT"/>
    <property type="match status" value="2"/>
</dbReference>
<dbReference type="Gene3D" id="1.25.40.20">
    <property type="entry name" value="Ankyrin repeat-containing domain"/>
    <property type="match status" value="2"/>
</dbReference>
<protein>
    <submittedName>
        <fullName evidence="8">Glycerophosphodiesterase GDE1</fullName>
    </submittedName>
</protein>
<dbReference type="InterPro" id="IPR057506">
    <property type="entry name" value="C2_GPCPD1"/>
</dbReference>
<dbReference type="InterPro" id="IPR002110">
    <property type="entry name" value="Ankyrin_rpt"/>
</dbReference>
<evidence type="ECO:0000313" key="9">
    <source>
        <dbReference type="Proteomes" id="UP000002035"/>
    </source>
</evidence>
<feature type="compositionally biased region" description="Basic and acidic residues" evidence="5">
    <location>
        <begin position="818"/>
        <end position="827"/>
    </location>
</feature>
<keyword evidence="9" id="KW-1185">Reference proteome</keyword>
<name>C5FV03_ARTOC</name>
<dbReference type="RefSeq" id="XP_002844592.1">
    <property type="nucleotide sequence ID" value="XM_002844546.1"/>
</dbReference>
<dbReference type="eggNOG" id="KOG2421">
    <property type="taxonomic scope" value="Eukaryota"/>
</dbReference>
<dbReference type="OMA" id="FRTDCHY"/>
<gene>
    <name evidence="8" type="ORF">MCYG_06556</name>
</gene>
<dbReference type="PANTHER" id="PTHR22958:SF1">
    <property type="entry name" value="GLYCEROPHOSPHOCHOLINE PHOSPHODIESTERASE GPCPD1"/>
    <property type="match status" value="1"/>
</dbReference>
<dbReference type="AlphaFoldDB" id="C5FV03"/>
<accession>C5FV03</accession>
<dbReference type="Pfam" id="PF25329">
    <property type="entry name" value="C2_GDE1"/>
    <property type="match status" value="1"/>
</dbReference>
<feature type="region of interest" description="Disordered" evidence="5">
    <location>
        <begin position="797"/>
        <end position="827"/>
    </location>
</feature>
<dbReference type="InterPro" id="IPR004331">
    <property type="entry name" value="SPX_dom"/>
</dbReference>
<reference evidence="9" key="1">
    <citation type="journal article" date="2012" name="MBio">
        <title>Comparative genome analysis of Trichophyton rubrum and related dermatophytes reveals candidate genes involved in infection.</title>
        <authorList>
            <person name="Martinez D.A."/>
            <person name="Oliver B.G."/>
            <person name="Graeser Y."/>
            <person name="Goldberg J.M."/>
            <person name="Li W."/>
            <person name="Martinez-Rossi N.M."/>
            <person name="Monod M."/>
            <person name="Shelest E."/>
            <person name="Barton R.C."/>
            <person name="Birch E."/>
            <person name="Brakhage A.A."/>
            <person name="Chen Z."/>
            <person name="Gurr S.J."/>
            <person name="Heiman D."/>
            <person name="Heitman J."/>
            <person name="Kosti I."/>
            <person name="Rossi A."/>
            <person name="Saif S."/>
            <person name="Samalova M."/>
            <person name="Saunders C.W."/>
            <person name="Shea T."/>
            <person name="Summerbell R.C."/>
            <person name="Xu J."/>
            <person name="Young S."/>
            <person name="Zeng Q."/>
            <person name="Birren B.W."/>
            <person name="Cuomo C.A."/>
            <person name="White T.C."/>
        </authorList>
    </citation>
    <scope>NUCLEOTIDE SEQUENCE [LARGE SCALE GENOMIC DNA]</scope>
    <source>
        <strain evidence="9">ATCC MYA-4605 / CBS 113480</strain>
    </source>
</reference>
<feature type="repeat" description="ANK" evidence="4">
    <location>
        <begin position="480"/>
        <end position="512"/>
    </location>
</feature>
<evidence type="ECO:0000256" key="2">
    <source>
        <dbReference type="ARBA" id="ARBA00022801"/>
    </source>
</evidence>
<evidence type="ECO:0000256" key="3">
    <source>
        <dbReference type="ARBA" id="ARBA00023043"/>
    </source>
</evidence>
<dbReference type="SMART" id="SM00248">
    <property type="entry name" value="ANK"/>
    <property type="match status" value="5"/>
</dbReference>
<dbReference type="SUPFAM" id="SSF48403">
    <property type="entry name" value="Ankyrin repeat"/>
    <property type="match status" value="1"/>
</dbReference>
<sequence length="1036" mass="115286">MKFEENFLLFQVPEWGSYYLPYRKLKGLLKLATDKSHVSQYGIDLSEFSSSFSNSLAGLGMFSEGQFTALRGKEEAIFEPYRRVCHGPGSQIPNSRLLYAELLEQYTRLQLFNRLNYEASQRIYAKAEKVNKSFPFKCLDEISRLIEEQPSREKKCLEEMERLKVLIDDISLTNEESRSSVQITRCLIHFSDEHPEALPYLTAINNSIAADQASDLGGMFGKLKFIFGTSSKPLIEELFYESLAMSFIFSAWSCTKTLIESSPAELGSWVDHTWLNGLLRAIHRPHLQSLIRKGNASMSENHISHKLGTELFRLMLDLAGIQAKDILLTPDAAGMSTLHYSAQYGLPTICESIIKALHCQDIPLKPAILAADAMGITPLHWSVIQGHVHITRLFLATLDGDGDDSLNKTLSHLLLIAIKYQYDEIVRLLASRCINMDQISNNGETCLHVACQTGREDYIDILLEAASRLNGDVDVQEIAYGWTPLITASVKGYIPIVEALLRVGANERLLDYRGWTAKEHAAFRGHFAVANRLEVDKPLISAIGRPYTAASNHKLQDGTTYLVVNLGVVQKRRQVKPLDLKHLLQDLSQELLNTTLSLEISTSPKGVTQILRVPLLGDLIDDTLLFPIDNLSEAYIMFKLFRNTSFCTGDTLIGSGIALLRSRDEANCSHHESLVRESTVPILAKETMKLLGTITFTSFIATPFSRLNTPTSSFEYLKQLQSTQLIGHRGSGQNTGDRDYLQLGENTIQVIYGFYIDVQLTRDLVPVLYHDLSLSESGTDIAIHDLTLKQFIHTSTMQLSPGDSSNDSRSRSRSLSRNQREPVNEARERMKHTIYFSSKGFKPNTRGDFIQTPLATLEEALREVPEGVGFDIELKYPRIHEASAIEISPIAIDLNTFVDTILNLISSFAGSRNIILSSFTPEICILLAMKQKAYPIFFITNAGKLPVADLEERAGSLQVAVRFATQWGLAGLVLASDVLVMCPQLVGYVKGKGLVCATYGPLNNVPESVKVQAKAGVDLIVADRVGLISKALKSLG</sequence>
<dbReference type="Pfam" id="PF12796">
    <property type="entry name" value="Ank_2"/>
    <property type="match status" value="1"/>
</dbReference>
<evidence type="ECO:0000256" key="1">
    <source>
        <dbReference type="ARBA" id="ARBA00022737"/>
    </source>
</evidence>
<dbReference type="VEuPathDB" id="FungiDB:MCYG_06556"/>
<proteinExistence type="predicted"/>
<feature type="domain" description="SPX" evidence="6">
    <location>
        <begin position="1"/>
        <end position="141"/>
    </location>
</feature>
<keyword evidence="2" id="KW-0378">Hydrolase</keyword>
<dbReference type="Pfam" id="PF03009">
    <property type="entry name" value="GDPD"/>
    <property type="match status" value="1"/>
</dbReference>
<dbReference type="Pfam" id="PF00023">
    <property type="entry name" value="Ank"/>
    <property type="match status" value="1"/>
</dbReference>
<feature type="repeat" description="ANK" evidence="4">
    <location>
        <begin position="442"/>
        <end position="474"/>
    </location>
</feature>
<dbReference type="PANTHER" id="PTHR22958">
    <property type="entry name" value="GLYCEROPHOSPHORYL DIESTER PHOSPHODIESTERASE"/>
    <property type="match status" value="1"/>
</dbReference>
<organism evidence="8 9">
    <name type="scientific">Arthroderma otae (strain ATCC MYA-4605 / CBS 113480)</name>
    <name type="common">Microsporum canis</name>
    <dbReference type="NCBI Taxonomy" id="554155"/>
    <lineage>
        <taxon>Eukaryota</taxon>
        <taxon>Fungi</taxon>
        <taxon>Dikarya</taxon>
        <taxon>Ascomycota</taxon>
        <taxon>Pezizomycotina</taxon>
        <taxon>Eurotiomycetes</taxon>
        <taxon>Eurotiomycetidae</taxon>
        <taxon>Onygenales</taxon>
        <taxon>Arthrodermataceae</taxon>
        <taxon>Microsporum</taxon>
    </lineage>
</organism>
<evidence type="ECO:0000259" key="7">
    <source>
        <dbReference type="PROSITE" id="PS51704"/>
    </source>
</evidence>
<dbReference type="InterPro" id="IPR017946">
    <property type="entry name" value="PLC-like_Pdiesterase_TIM-brl"/>
</dbReference>
<dbReference type="STRING" id="554155.C5FV03"/>
<dbReference type="InterPro" id="IPR051578">
    <property type="entry name" value="GDPD"/>
</dbReference>
<dbReference type="EMBL" id="DS995706">
    <property type="protein sequence ID" value="EEQ33737.1"/>
    <property type="molecule type" value="Genomic_DNA"/>
</dbReference>
<evidence type="ECO:0000256" key="5">
    <source>
        <dbReference type="SAM" id="MobiDB-lite"/>
    </source>
</evidence>
<dbReference type="GO" id="GO:0046475">
    <property type="term" value="P:glycerophospholipid catabolic process"/>
    <property type="evidence" value="ECO:0007669"/>
    <property type="project" value="TreeGrafter"/>
</dbReference>
<dbReference type="OrthoDB" id="197419at2759"/>
<feature type="compositionally biased region" description="Low complexity" evidence="5">
    <location>
        <begin position="803"/>
        <end position="817"/>
    </location>
</feature>
<dbReference type="InterPro" id="IPR036770">
    <property type="entry name" value="Ankyrin_rpt-contain_sf"/>
</dbReference>